<accession>A0A3E3I3S6</accession>
<dbReference type="EMBL" id="QVLV01000008">
    <property type="protein sequence ID" value="RGE59712.1"/>
    <property type="molecule type" value="Genomic_DNA"/>
</dbReference>
<reference evidence="2" key="1">
    <citation type="submission" date="2018-08" db="EMBL/GenBank/DDBJ databases">
        <title>A genome reference for cultivated species of the human gut microbiota.</title>
        <authorList>
            <person name="Zou Y."/>
            <person name="Xue W."/>
            <person name="Luo G."/>
        </authorList>
    </citation>
    <scope>NUCLEOTIDE SEQUENCE [LARGE SCALE GENOMIC DNA]</scope>
    <source>
        <strain evidence="2">TF05-5AC</strain>
    </source>
</reference>
<feature type="region of interest" description="Disordered" evidence="1">
    <location>
        <begin position="59"/>
        <end position="105"/>
    </location>
</feature>
<evidence type="ECO:0000313" key="3">
    <source>
        <dbReference type="Proteomes" id="UP000260812"/>
    </source>
</evidence>
<evidence type="ECO:0000256" key="1">
    <source>
        <dbReference type="SAM" id="MobiDB-lite"/>
    </source>
</evidence>
<keyword evidence="3" id="KW-1185">Reference proteome</keyword>
<sequence>MRQEVFYRKATDGFSKLTDKFGILIQGGNMMRNMKKCTSFLITAFIILGLTACGPKAPAGTAGSNAGASNTPEANAQGANVSESDASASNVPGLSAAETNTPDAQEDVLTAGESVRNTTIHISKDYGGNFSADADVLAPDISSAHIMTAKRMWFDEQKAVSVLFDGKTPQKEAAAADGGISYSDGSASLLLTPGTLYYRTKDCAYYKFPTDSFSADYDINSVGSGLGEVYRQENLGFMTKEEALEAVSLVLNKLSIDVADEVECYAIDSAAMQEQQDKRIKEMSEYMETFGITPADDKSENDPTYGYQTKDKFTSDDDFYRFYFKVVDNNIPITQKTYTTQANERGMEGSVVEVSFSKKGIMELRYSAIYQMQSTDAAAGQLLSAEEALQKAADICNGSNSTDKITVTAADLEYVPTPYNDSYEDVKLVPAWSLTLQYDYAKPAKGEKNDGKTDSYKKIMFINAVTGEEIR</sequence>
<gene>
    <name evidence="2" type="ORF">DXC51_12945</name>
</gene>
<organism evidence="2 3">
    <name type="scientific">Eisenbergiella massiliensis</name>
    <dbReference type="NCBI Taxonomy" id="1720294"/>
    <lineage>
        <taxon>Bacteria</taxon>
        <taxon>Bacillati</taxon>
        <taxon>Bacillota</taxon>
        <taxon>Clostridia</taxon>
        <taxon>Lachnospirales</taxon>
        <taxon>Lachnospiraceae</taxon>
        <taxon>Eisenbergiella</taxon>
    </lineage>
</organism>
<dbReference type="AlphaFoldDB" id="A0A3E3I3S6"/>
<feature type="compositionally biased region" description="Polar residues" evidence="1">
    <location>
        <begin position="72"/>
        <end position="103"/>
    </location>
</feature>
<dbReference type="Proteomes" id="UP000260812">
    <property type="component" value="Unassembled WGS sequence"/>
</dbReference>
<protein>
    <submittedName>
        <fullName evidence="2">Uncharacterized protein</fullName>
    </submittedName>
</protein>
<name>A0A3E3I3S6_9FIRM</name>
<comment type="caution">
    <text evidence="2">The sequence shown here is derived from an EMBL/GenBank/DDBJ whole genome shotgun (WGS) entry which is preliminary data.</text>
</comment>
<feature type="compositionally biased region" description="Low complexity" evidence="1">
    <location>
        <begin position="59"/>
        <end position="71"/>
    </location>
</feature>
<proteinExistence type="predicted"/>
<evidence type="ECO:0000313" key="2">
    <source>
        <dbReference type="EMBL" id="RGE59712.1"/>
    </source>
</evidence>